<organism evidence="11 12">
    <name type="scientific">Actinomadura fibrosa</name>
    <dbReference type="NCBI Taxonomy" id="111802"/>
    <lineage>
        <taxon>Bacteria</taxon>
        <taxon>Bacillati</taxon>
        <taxon>Actinomycetota</taxon>
        <taxon>Actinomycetes</taxon>
        <taxon>Streptosporangiales</taxon>
        <taxon>Thermomonosporaceae</taxon>
        <taxon>Actinomadura</taxon>
    </lineage>
</organism>
<dbReference type="InterPro" id="IPR059112">
    <property type="entry name" value="CysZ/EI24"/>
</dbReference>
<comment type="subcellular location">
    <subcellularLocation>
        <location evidence="1">Membrane</location>
        <topology evidence="1">Multi-pass membrane protein</topology>
    </subcellularLocation>
</comment>
<dbReference type="InterPro" id="IPR050480">
    <property type="entry name" value="CysZ-like"/>
</dbReference>
<evidence type="ECO:0000256" key="4">
    <source>
        <dbReference type="ARBA" id="ARBA00022519"/>
    </source>
</evidence>
<keyword evidence="6 10" id="KW-0812">Transmembrane</keyword>
<name>A0ABW2XGZ2_9ACTN</name>
<evidence type="ECO:0000313" key="12">
    <source>
        <dbReference type="Proteomes" id="UP001597063"/>
    </source>
</evidence>
<keyword evidence="3" id="KW-1003">Cell membrane</keyword>
<feature type="transmembrane region" description="Helical" evidence="10">
    <location>
        <begin position="89"/>
        <end position="111"/>
    </location>
</feature>
<evidence type="ECO:0000256" key="3">
    <source>
        <dbReference type="ARBA" id="ARBA00022475"/>
    </source>
</evidence>
<dbReference type="RefSeq" id="WP_131763061.1">
    <property type="nucleotide sequence ID" value="NZ_CAACUY010000288.1"/>
</dbReference>
<evidence type="ECO:0000313" key="11">
    <source>
        <dbReference type="EMBL" id="MFD0685242.1"/>
    </source>
</evidence>
<keyword evidence="9 10" id="KW-0472">Membrane</keyword>
<evidence type="ECO:0000256" key="1">
    <source>
        <dbReference type="ARBA" id="ARBA00004141"/>
    </source>
</evidence>
<dbReference type="EMBL" id="JBHTGP010000006">
    <property type="protein sequence ID" value="MFD0685242.1"/>
    <property type="molecule type" value="Genomic_DNA"/>
</dbReference>
<evidence type="ECO:0000256" key="6">
    <source>
        <dbReference type="ARBA" id="ARBA00022692"/>
    </source>
</evidence>
<sequence>MDDAHAPRTSRARDLFAGAGYLLRGLGWTARHPAQWLFGLIPALIVLAVYAAALTGLAWKIDELADWTTPFADGWSESARTSVRVVAGLALYGAALFLAVVTFTAVTLLVGDPFYEAIAVRVEESQGGAPPEPDVPLLVRIGRAVKDTVILGVVALLFAVVFFACGFLPVVGQTVVPVVAALVSGYFLAGELTSVALERRGLRRRERFALLKRNRPLAVGFGAATFVMFLIPLGAVLAMPGAVAGGTLLARERLAPREPVTHGEIGVAGHH</sequence>
<accession>A0ABW2XGZ2</accession>
<gene>
    <name evidence="11" type="ORF">ACFQZM_12100</name>
</gene>
<evidence type="ECO:0000256" key="10">
    <source>
        <dbReference type="SAM" id="Phobius"/>
    </source>
</evidence>
<feature type="transmembrane region" description="Helical" evidence="10">
    <location>
        <begin position="149"/>
        <end position="169"/>
    </location>
</feature>
<reference evidence="12" key="1">
    <citation type="journal article" date="2019" name="Int. J. Syst. Evol. Microbiol.">
        <title>The Global Catalogue of Microorganisms (GCM) 10K type strain sequencing project: providing services to taxonomists for standard genome sequencing and annotation.</title>
        <authorList>
            <consortium name="The Broad Institute Genomics Platform"/>
            <consortium name="The Broad Institute Genome Sequencing Center for Infectious Disease"/>
            <person name="Wu L."/>
            <person name="Ma J."/>
        </authorList>
    </citation>
    <scope>NUCLEOTIDE SEQUENCE [LARGE SCALE GENOMIC DNA]</scope>
    <source>
        <strain evidence="12">JCM 9371</strain>
    </source>
</reference>
<keyword evidence="8" id="KW-0764">Sulfate transport</keyword>
<evidence type="ECO:0000256" key="5">
    <source>
        <dbReference type="ARBA" id="ARBA00022605"/>
    </source>
</evidence>
<evidence type="ECO:0000256" key="9">
    <source>
        <dbReference type="ARBA" id="ARBA00023136"/>
    </source>
</evidence>
<keyword evidence="2" id="KW-0813">Transport</keyword>
<keyword evidence="12" id="KW-1185">Reference proteome</keyword>
<keyword evidence="5" id="KW-0028">Amino-acid biosynthesis</keyword>
<evidence type="ECO:0000256" key="7">
    <source>
        <dbReference type="ARBA" id="ARBA00022989"/>
    </source>
</evidence>
<proteinExistence type="predicted"/>
<keyword evidence="7 10" id="KW-1133">Transmembrane helix</keyword>
<dbReference type="Proteomes" id="UP001597063">
    <property type="component" value="Unassembled WGS sequence"/>
</dbReference>
<evidence type="ECO:0000256" key="2">
    <source>
        <dbReference type="ARBA" id="ARBA00022448"/>
    </source>
</evidence>
<dbReference type="Pfam" id="PF07264">
    <property type="entry name" value="EI24"/>
    <property type="match status" value="1"/>
</dbReference>
<protein>
    <submittedName>
        <fullName evidence="11">EI24 domain-containing protein</fullName>
    </submittedName>
</protein>
<dbReference type="PANTHER" id="PTHR37468">
    <property type="entry name" value="SULFATE TRANSPORTER CYSZ"/>
    <property type="match status" value="1"/>
</dbReference>
<comment type="caution">
    <text evidence="11">The sequence shown here is derived from an EMBL/GenBank/DDBJ whole genome shotgun (WGS) entry which is preliminary data.</text>
</comment>
<feature type="transmembrane region" description="Helical" evidence="10">
    <location>
        <begin position="36"/>
        <end position="59"/>
    </location>
</feature>
<feature type="transmembrane region" description="Helical" evidence="10">
    <location>
        <begin position="175"/>
        <end position="197"/>
    </location>
</feature>
<dbReference type="PANTHER" id="PTHR37468:SF1">
    <property type="entry name" value="SULFATE TRANSPORTER CYSZ"/>
    <property type="match status" value="1"/>
</dbReference>
<feature type="transmembrane region" description="Helical" evidence="10">
    <location>
        <begin position="217"/>
        <end position="239"/>
    </location>
</feature>
<keyword evidence="4" id="KW-0997">Cell inner membrane</keyword>
<evidence type="ECO:0000256" key="8">
    <source>
        <dbReference type="ARBA" id="ARBA00023032"/>
    </source>
</evidence>